<keyword evidence="2" id="KW-1185">Reference proteome</keyword>
<dbReference type="InterPro" id="IPR018775">
    <property type="entry name" value="RlaP"/>
</dbReference>
<protein>
    <submittedName>
        <fullName evidence="1">Nucleotidyltransferase domain-containing protein</fullName>
    </submittedName>
</protein>
<comment type="caution">
    <text evidence="1">The sequence shown here is derived from an EMBL/GenBank/DDBJ whole genome shotgun (WGS) entry which is preliminary data.</text>
</comment>
<sequence length="68" mass="8185">MKREIEIDDLLRIKRAANEAEYGPRKPRIHAFIESELDEAMAQCELKDKCERNHELLDNYLKCWVMKH</sequence>
<name>A0ABT5LVN1_9GAMM</name>
<dbReference type="EMBL" id="JAQRFN010000009">
    <property type="protein sequence ID" value="MDC9597065.1"/>
    <property type="molecule type" value="Genomic_DNA"/>
</dbReference>
<dbReference type="RefSeq" id="WP_273575648.1">
    <property type="nucleotide sequence ID" value="NZ_JAQRFN010000009.1"/>
</dbReference>
<gene>
    <name evidence="1" type="ORF">PSI14_09330</name>
</gene>
<organism evidence="1 2">
    <name type="scientific">Xenorhabdus anantnagensis</name>
    <dbReference type="NCBI Taxonomy" id="3025875"/>
    <lineage>
        <taxon>Bacteria</taxon>
        <taxon>Pseudomonadati</taxon>
        <taxon>Pseudomonadota</taxon>
        <taxon>Gammaproteobacteria</taxon>
        <taxon>Enterobacterales</taxon>
        <taxon>Morganellaceae</taxon>
        <taxon>Xenorhabdus</taxon>
    </lineage>
</organism>
<evidence type="ECO:0000313" key="2">
    <source>
        <dbReference type="Proteomes" id="UP001220225"/>
    </source>
</evidence>
<accession>A0ABT5LVN1</accession>
<dbReference type="Pfam" id="PF10127">
    <property type="entry name" value="RlaP"/>
    <property type="match status" value="1"/>
</dbReference>
<dbReference type="Proteomes" id="UP001220225">
    <property type="component" value="Unassembled WGS sequence"/>
</dbReference>
<proteinExistence type="predicted"/>
<reference evidence="1 2" key="1">
    <citation type="submission" date="2023-02" db="EMBL/GenBank/DDBJ databases">
        <title>Entomopathogenic bacteria.</title>
        <authorList>
            <person name="Machado R.A."/>
        </authorList>
    </citation>
    <scope>NUCLEOTIDE SEQUENCE [LARGE SCALE GENOMIC DNA]</scope>
    <source>
        <strain evidence="1 2">XENO-2</strain>
    </source>
</reference>
<evidence type="ECO:0000313" key="1">
    <source>
        <dbReference type="EMBL" id="MDC9597065.1"/>
    </source>
</evidence>